<keyword evidence="12" id="KW-1185">Reference proteome</keyword>
<dbReference type="PANTHER" id="PTHR43163">
    <property type="entry name" value="DIPEPTIDE TRANSPORT SYSTEM PERMEASE PROTEIN DPPB-RELATED"/>
    <property type="match status" value="1"/>
</dbReference>
<keyword evidence="2 9" id="KW-0813">Transport</keyword>
<evidence type="ECO:0000259" key="10">
    <source>
        <dbReference type="PROSITE" id="PS50928"/>
    </source>
</evidence>
<dbReference type="PROSITE" id="PS50928">
    <property type="entry name" value="ABC_TM1"/>
    <property type="match status" value="1"/>
</dbReference>
<keyword evidence="7 9" id="KW-0472">Membrane</keyword>
<evidence type="ECO:0000256" key="8">
    <source>
        <dbReference type="ARBA" id="ARBA00024202"/>
    </source>
</evidence>
<keyword evidence="3" id="KW-1003">Cell membrane</keyword>
<feature type="domain" description="ABC transmembrane type-1" evidence="10">
    <location>
        <begin position="74"/>
        <end position="302"/>
    </location>
</feature>
<proteinExistence type="inferred from homology"/>
<dbReference type="NCBIfam" id="NF011690">
    <property type="entry name" value="PRK15110.1"/>
    <property type="match status" value="1"/>
</dbReference>
<dbReference type="Gene3D" id="1.10.3720.10">
    <property type="entry name" value="MetI-like"/>
    <property type="match status" value="1"/>
</dbReference>
<evidence type="ECO:0000256" key="6">
    <source>
        <dbReference type="ARBA" id="ARBA00022989"/>
    </source>
</evidence>
<protein>
    <submittedName>
        <fullName evidence="11">Peptide ABC transporter permease protein SapB</fullName>
    </submittedName>
</protein>
<organism evidence="11 12">
    <name type="scientific">Pseudescherichia vulneris NBRC 102420</name>
    <dbReference type="NCBI Taxonomy" id="1115515"/>
    <lineage>
        <taxon>Bacteria</taxon>
        <taxon>Pseudomonadati</taxon>
        <taxon>Pseudomonadota</taxon>
        <taxon>Gammaproteobacteria</taxon>
        <taxon>Enterobacterales</taxon>
        <taxon>Enterobacteriaceae</taxon>
        <taxon>Pseudescherichia</taxon>
    </lineage>
</organism>
<comment type="subcellular location">
    <subcellularLocation>
        <location evidence="1">Cell inner membrane</location>
        <topology evidence="1">Multi-pass membrane protein</topology>
    </subcellularLocation>
    <subcellularLocation>
        <location evidence="9">Cell membrane</location>
        <topology evidence="9">Multi-pass membrane protein</topology>
    </subcellularLocation>
</comment>
<keyword evidence="5 9" id="KW-0812">Transmembrane</keyword>
<dbReference type="PANTHER" id="PTHR43163:SF4">
    <property type="entry name" value="PUTRESCINE EXPORT SYSTEM PERMEASE PROTEIN SAPB"/>
    <property type="match status" value="1"/>
</dbReference>
<evidence type="ECO:0000256" key="9">
    <source>
        <dbReference type="RuleBase" id="RU363032"/>
    </source>
</evidence>
<feature type="transmembrane region" description="Helical" evidence="9">
    <location>
        <begin position="249"/>
        <end position="269"/>
    </location>
</feature>
<dbReference type="eggNOG" id="COG4168">
    <property type="taxonomic scope" value="Bacteria"/>
</dbReference>
<keyword evidence="6 9" id="KW-1133">Transmembrane helix</keyword>
<feature type="transmembrane region" description="Helical" evidence="9">
    <location>
        <begin position="281"/>
        <end position="302"/>
    </location>
</feature>
<dbReference type="Proteomes" id="UP000029462">
    <property type="component" value="Unassembled WGS sequence"/>
</dbReference>
<dbReference type="RefSeq" id="WP_042394269.1">
    <property type="nucleotide sequence ID" value="NZ_BBMZ01000023.1"/>
</dbReference>
<dbReference type="STRING" id="1115515.EV102420_23_00550"/>
<dbReference type="InterPro" id="IPR000515">
    <property type="entry name" value="MetI-like"/>
</dbReference>
<comment type="similarity">
    <text evidence="8">Belongs to the binding-protein-dependent transport system permease family. OppBC subfamily.</text>
</comment>
<evidence type="ECO:0000256" key="5">
    <source>
        <dbReference type="ARBA" id="ARBA00022692"/>
    </source>
</evidence>
<evidence type="ECO:0000256" key="7">
    <source>
        <dbReference type="ARBA" id="ARBA00023136"/>
    </source>
</evidence>
<keyword evidence="4" id="KW-0997">Cell inner membrane</keyword>
<dbReference type="CDD" id="cd06261">
    <property type="entry name" value="TM_PBP2"/>
    <property type="match status" value="1"/>
</dbReference>
<evidence type="ECO:0000256" key="4">
    <source>
        <dbReference type="ARBA" id="ARBA00022519"/>
    </source>
</evidence>
<dbReference type="Pfam" id="PF00528">
    <property type="entry name" value="BPD_transp_1"/>
    <property type="match status" value="1"/>
</dbReference>
<dbReference type="InterPro" id="IPR035906">
    <property type="entry name" value="MetI-like_sf"/>
</dbReference>
<evidence type="ECO:0000313" key="12">
    <source>
        <dbReference type="Proteomes" id="UP000029462"/>
    </source>
</evidence>
<reference evidence="11 12" key="1">
    <citation type="submission" date="2014-09" db="EMBL/GenBank/DDBJ databases">
        <title>Whole genome shotgun sequence of Escherichia vulneris NBRC 102420.</title>
        <authorList>
            <person name="Yoshida Y."/>
            <person name="Hosoyama A."/>
            <person name="Tsuchikane K."/>
            <person name="Ohji S."/>
            <person name="Ichikawa N."/>
            <person name="Kimura A."/>
            <person name="Yamazoe A."/>
            <person name="Ezaki T."/>
            <person name="Fujita N."/>
        </authorList>
    </citation>
    <scope>NUCLEOTIDE SEQUENCE [LARGE SCALE GENOMIC DNA]</scope>
    <source>
        <strain evidence="11 12">NBRC 102420</strain>
    </source>
</reference>
<dbReference type="EMBL" id="BBMZ01000023">
    <property type="protein sequence ID" value="GAL59832.1"/>
    <property type="molecule type" value="Genomic_DNA"/>
</dbReference>
<dbReference type="AlphaFoldDB" id="A0A090VX77"/>
<feature type="transmembrane region" description="Helical" evidence="9">
    <location>
        <begin position="82"/>
        <end position="101"/>
    </location>
</feature>
<accession>A0A090VX77</accession>
<sequence>MIIFTLRRLLLLLVTLFLLTFVGFSLSYFTPHAPLQGASLWNAWFFWFKGVLHWDFGVSSINGQLISEQLKEVFPATMELCILAFGFALVVGIPVGMMAGIMRGKWQDKLISALALIGFSIPIFWLALLLTLFFSLTLGWLPVSGRFDLLYEVKTVTGFALIDAWLSESIWREEMIISALRHMVLPVLTLAVAPTTEVIRLMRLSTIEVFEQNYIKAAATRGLSRLSILRRHVLHNALPPVIPRLGLQFSTMLTLAMITEMVFSWPGLGRWVINAIRQQDYAAISAGVMVIGALVIIVNVLSDILGALANPLKHKEWYALR</sequence>
<gene>
    <name evidence="11" type="primary">sapB</name>
    <name evidence="11" type="ORF">EV102420_23_00550</name>
</gene>
<dbReference type="SUPFAM" id="SSF161098">
    <property type="entry name" value="MetI-like"/>
    <property type="match status" value="1"/>
</dbReference>
<dbReference type="OrthoDB" id="9805855at2"/>
<dbReference type="GO" id="GO:0005886">
    <property type="term" value="C:plasma membrane"/>
    <property type="evidence" value="ECO:0007669"/>
    <property type="project" value="UniProtKB-SubCell"/>
</dbReference>
<evidence type="ECO:0000313" key="11">
    <source>
        <dbReference type="EMBL" id="GAL59832.1"/>
    </source>
</evidence>
<dbReference type="GO" id="GO:0071916">
    <property type="term" value="F:dipeptide transmembrane transporter activity"/>
    <property type="evidence" value="ECO:0007669"/>
    <property type="project" value="TreeGrafter"/>
</dbReference>
<evidence type="ECO:0000256" key="3">
    <source>
        <dbReference type="ARBA" id="ARBA00022475"/>
    </source>
</evidence>
<evidence type="ECO:0000256" key="1">
    <source>
        <dbReference type="ARBA" id="ARBA00004429"/>
    </source>
</evidence>
<feature type="transmembrane region" description="Helical" evidence="9">
    <location>
        <begin position="113"/>
        <end position="141"/>
    </location>
</feature>
<evidence type="ECO:0000256" key="2">
    <source>
        <dbReference type="ARBA" id="ARBA00022448"/>
    </source>
</evidence>
<comment type="caution">
    <text evidence="11">The sequence shown here is derived from an EMBL/GenBank/DDBJ whole genome shotgun (WGS) entry which is preliminary data.</text>
</comment>
<name>A0A090VX77_PSEVU</name>